<evidence type="ECO:0000313" key="3">
    <source>
        <dbReference type="Proteomes" id="UP000231279"/>
    </source>
</evidence>
<dbReference type="EMBL" id="NKXS01000529">
    <property type="protein sequence ID" value="PIN23688.1"/>
    <property type="molecule type" value="Genomic_DNA"/>
</dbReference>
<proteinExistence type="predicted"/>
<dbReference type="AlphaFoldDB" id="A0A2G9I1P7"/>
<feature type="transmembrane region" description="Helical" evidence="1">
    <location>
        <begin position="20"/>
        <end position="39"/>
    </location>
</feature>
<keyword evidence="3" id="KW-1185">Reference proteome</keyword>
<keyword evidence="1" id="KW-1133">Transmembrane helix</keyword>
<accession>A0A2G9I1P7</accession>
<evidence type="ECO:0000313" key="2">
    <source>
        <dbReference type="EMBL" id="PIN23688.1"/>
    </source>
</evidence>
<organism evidence="2 3">
    <name type="scientific">Handroanthus impetiginosus</name>
    <dbReference type="NCBI Taxonomy" id="429701"/>
    <lineage>
        <taxon>Eukaryota</taxon>
        <taxon>Viridiplantae</taxon>
        <taxon>Streptophyta</taxon>
        <taxon>Embryophyta</taxon>
        <taxon>Tracheophyta</taxon>
        <taxon>Spermatophyta</taxon>
        <taxon>Magnoliopsida</taxon>
        <taxon>eudicotyledons</taxon>
        <taxon>Gunneridae</taxon>
        <taxon>Pentapetalae</taxon>
        <taxon>asterids</taxon>
        <taxon>lamiids</taxon>
        <taxon>Lamiales</taxon>
        <taxon>Bignoniaceae</taxon>
        <taxon>Crescentiina</taxon>
        <taxon>Tabebuia alliance</taxon>
        <taxon>Handroanthus</taxon>
    </lineage>
</organism>
<name>A0A2G9I1P7_9LAMI</name>
<keyword evidence="1" id="KW-0812">Transmembrane</keyword>
<keyword evidence="1" id="KW-0472">Membrane</keyword>
<sequence length="87" mass="9997">MLWISLYNCYTNATLACEPSWVNLINIICLLILLSVASVTENWASNLQVFVLPIKPQIQSVVSLYRDIYHGTDLPPIRADDYYLFNM</sequence>
<gene>
    <name evidence="2" type="ORF">CDL12_03581</name>
</gene>
<reference evidence="3" key="1">
    <citation type="journal article" date="2018" name="Gigascience">
        <title>Genome assembly of the Pink Ipe (Handroanthus impetiginosus, Bignoniaceae), a highly valued, ecologically keystone Neotropical timber forest tree.</title>
        <authorList>
            <person name="Silva-Junior O.B."/>
            <person name="Grattapaglia D."/>
            <person name="Novaes E."/>
            <person name="Collevatti R.G."/>
        </authorList>
    </citation>
    <scope>NUCLEOTIDE SEQUENCE [LARGE SCALE GENOMIC DNA]</scope>
    <source>
        <strain evidence="3">cv. UFG-1</strain>
    </source>
</reference>
<comment type="caution">
    <text evidence="2">The sequence shown here is derived from an EMBL/GenBank/DDBJ whole genome shotgun (WGS) entry which is preliminary data.</text>
</comment>
<evidence type="ECO:0000256" key="1">
    <source>
        <dbReference type="SAM" id="Phobius"/>
    </source>
</evidence>
<dbReference type="Proteomes" id="UP000231279">
    <property type="component" value="Unassembled WGS sequence"/>
</dbReference>
<protein>
    <submittedName>
        <fullName evidence="2">Uncharacterized protein</fullName>
    </submittedName>
</protein>